<evidence type="ECO:0000313" key="2">
    <source>
        <dbReference type="EMBL" id="RCK24148.1"/>
    </source>
</evidence>
<dbReference type="EMBL" id="JPWB01000002">
    <property type="protein sequence ID" value="RCK24148.1"/>
    <property type="molecule type" value="Genomic_DNA"/>
</dbReference>
<dbReference type="InterPro" id="IPR004564">
    <property type="entry name" value="OM_lipoprot_carrier_LolA-like"/>
</dbReference>
<dbReference type="PANTHER" id="PTHR35869">
    <property type="entry name" value="OUTER-MEMBRANE LIPOPROTEIN CARRIER PROTEIN"/>
    <property type="match status" value="1"/>
</dbReference>
<gene>
    <name evidence="2" type="ORF">TH6_05395</name>
</gene>
<evidence type="ECO:0000313" key="3">
    <source>
        <dbReference type="Proteomes" id="UP000253061"/>
    </source>
</evidence>
<name>A0A367VFZ4_9PROT</name>
<sequence>MTRLTQEPKTLRKSTLWKSFGKKSRAILAAGALATAIGLGALTSLTLLPSPATAQSNDQISPEMVKKIEDYLAGITTLTADFVQISSDGGAAEGKLFMERPGKMRFEYNPPAQILLVATGHDFIYYDKEINAPTYIDIDETPAGIILAENISLTDKVRIVDYRRTAETIRVTLVRKSDPGAGSVTLVFSEKPMQLRQWIVTDPTGIETTVTLFNTKEGMQLDPELFKFERVWPQRGS</sequence>
<accession>A0A367VFZ4</accession>
<protein>
    <submittedName>
        <fullName evidence="2">Cell envelope biogenesis protein LolA</fullName>
    </submittedName>
</protein>
<keyword evidence="1" id="KW-0732">Signal</keyword>
<dbReference type="InterPro" id="IPR029046">
    <property type="entry name" value="LolA/LolB/LppX"/>
</dbReference>
<dbReference type="AlphaFoldDB" id="A0A367VFZ4"/>
<dbReference type="Pfam" id="PF03548">
    <property type="entry name" value="LolA"/>
    <property type="match status" value="1"/>
</dbReference>
<proteinExistence type="predicted"/>
<reference evidence="2 3" key="1">
    <citation type="submission" date="2014-07" db="EMBL/GenBank/DDBJ databases">
        <title>Draft genome sequence of Thalassospira profundimaris R8-17.</title>
        <authorList>
            <person name="Lai Q."/>
            <person name="Shao Z."/>
        </authorList>
    </citation>
    <scope>NUCLEOTIDE SEQUENCE [LARGE SCALE GENOMIC DNA]</scope>
    <source>
        <strain evidence="2 3">R8-17</strain>
    </source>
</reference>
<dbReference type="PANTHER" id="PTHR35869:SF1">
    <property type="entry name" value="OUTER-MEMBRANE LIPOPROTEIN CARRIER PROTEIN"/>
    <property type="match status" value="1"/>
</dbReference>
<dbReference type="RefSeq" id="WP_062957087.1">
    <property type="nucleotide sequence ID" value="NZ_JPWB01000002.1"/>
</dbReference>
<organism evidence="2 3">
    <name type="scientific">Thalassospira profundimaris</name>
    <dbReference type="NCBI Taxonomy" id="502049"/>
    <lineage>
        <taxon>Bacteria</taxon>
        <taxon>Pseudomonadati</taxon>
        <taxon>Pseudomonadota</taxon>
        <taxon>Alphaproteobacteria</taxon>
        <taxon>Rhodospirillales</taxon>
        <taxon>Thalassospiraceae</taxon>
        <taxon>Thalassospira</taxon>
    </lineage>
</organism>
<dbReference type="Gene3D" id="2.50.20.10">
    <property type="entry name" value="Lipoprotein localisation LolA/LolB/LppX"/>
    <property type="match status" value="1"/>
</dbReference>
<evidence type="ECO:0000256" key="1">
    <source>
        <dbReference type="ARBA" id="ARBA00022729"/>
    </source>
</evidence>
<dbReference type="CDD" id="cd16325">
    <property type="entry name" value="LolA"/>
    <property type="match status" value="1"/>
</dbReference>
<dbReference type="SUPFAM" id="SSF89392">
    <property type="entry name" value="Prokaryotic lipoproteins and lipoprotein localization factors"/>
    <property type="match status" value="1"/>
</dbReference>
<comment type="caution">
    <text evidence="2">The sequence shown here is derived from an EMBL/GenBank/DDBJ whole genome shotgun (WGS) entry which is preliminary data.</text>
</comment>
<dbReference type="Proteomes" id="UP000253061">
    <property type="component" value="Unassembled WGS sequence"/>
</dbReference>